<evidence type="ECO:0000256" key="2">
    <source>
        <dbReference type="ARBA" id="ARBA00022741"/>
    </source>
</evidence>
<dbReference type="Pfam" id="PF00023">
    <property type="entry name" value="Ank"/>
    <property type="match status" value="3"/>
</dbReference>
<feature type="repeat" description="ANK" evidence="5">
    <location>
        <begin position="140"/>
        <end position="172"/>
    </location>
</feature>
<dbReference type="GO" id="GO:0004672">
    <property type="term" value="F:protein kinase activity"/>
    <property type="evidence" value="ECO:0007669"/>
    <property type="project" value="InterPro"/>
</dbReference>
<evidence type="ECO:0000259" key="7">
    <source>
        <dbReference type="PROSITE" id="PS51392"/>
    </source>
</evidence>
<dbReference type="InterPro" id="IPR036770">
    <property type="entry name" value="Ankyrin_rpt-contain_sf"/>
</dbReference>
<keyword evidence="3" id="KW-0067">ATP-binding</keyword>
<dbReference type="GeneID" id="116286486"/>
<dbReference type="Gene3D" id="1.25.40.20">
    <property type="entry name" value="Ankyrin repeat-containing domain"/>
    <property type="match status" value="6"/>
</dbReference>
<dbReference type="InParanoid" id="A0A6P8GX84"/>
<dbReference type="SUPFAM" id="SSF56112">
    <property type="entry name" value="Protein kinase-like (PK-like)"/>
    <property type="match status" value="1"/>
</dbReference>
<dbReference type="PROSITE" id="PS50011">
    <property type="entry name" value="PROTEIN_KINASE_DOM"/>
    <property type="match status" value="1"/>
</dbReference>
<dbReference type="Pfam" id="PF06479">
    <property type="entry name" value="Ribonuc_2-5A"/>
    <property type="match status" value="1"/>
</dbReference>
<dbReference type="GO" id="GO:0005524">
    <property type="term" value="F:ATP binding"/>
    <property type="evidence" value="ECO:0007669"/>
    <property type="project" value="UniProtKB-KW"/>
</dbReference>
<dbReference type="Gene3D" id="1.10.510.10">
    <property type="entry name" value="Transferase(Phosphotransferase) domain 1"/>
    <property type="match status" value="1"/>
</dbReference>
<evidence type="ECO:0000256" key="3">
    <source>
        <dbReference type="ARBA" id="ARBA00022840"/>
    </source>
</evidence>
<dbReference type="InterPro" id="IPR038357">
    <property type="entry name" value="KEN_sf"/>
</dbReference>
<dbReference type="PANTHER" id="PTHR24123:SF33">
    <property type="entry name" value="PROTEIN HOS4"/>
    <property type="match status" value="1"/>
</dbReference>
<keyword evidence="8" id="KW-1185">Reference proteome</keyword>
<dbReference type="PROSITE" id="PS50088">
    <property type="entry name" value="ANK_REPEAT"/>
    <property type="match status" value="4"/>
</dbReference>
<reference evidence="9" key="1">
    <citation type="submission" date="2025-08" db="UniProtKB">
        <authorList>
            <consortium name="RefSeq"/>
        </authorList>
    </citation>
    <scope>IDENTIFICATION</scope>
    <source>
        <tissue evidence="9">Tentacle</tissue>
    </source>
</reference>
<dbReference type="InterPro" id="IPR008271">
    <property type="entry name" value="Ser/Thr_kinase_AS"/>
</dbReference>
<proteinExistence type="predicted"/>
<dbReference type="PROSITE" id="PS00108">
    <property type="entry name" value="PROTEIN_KINASE_ST"/>
    <property type="match status" value="1"/>
</dbReference>
<feature type="repeat" description="ANK" evidence="5">
    <location>
        <begin position="77"/>
        <end position="109"/>
    </location>
</feature>
<organism evidence="8 9">
    <name type="scientific">Actinia tenebrosa</name>
    <name type="common">Australian red waratah sea anemone</name>
    <dbReference type="NCBI Taxonomy" id="6105"/>
    <lineage>
        <taxon>Eukaryota</taxon>
        <taxon>Metazoa</taxon>
        <taxon>Cnidaria</taxon>
        <taxon>Anthozoa</taxon>
        <taxon>Hexacorallia</taxon>
        <taxon>Actiniaria</taxon>
        <taxon>Actiniidae</taxon>
        <taxon>Actinia</taxon>
    </lineage>
</organism>
<gene>
    <name evidence="9" type="primary">LOC116286486</name>
</gene>
<dbReference type="Gene3D" id="1.20.1440.180">
    <property type="entry name" value="KEN domain"/>
    <property type="match status" value="1"/>
</dbReference>
<keyword evidence="4 5" id="KW-0040">ANK repeat</keyword>
<evidence type="ECO:0000313" key="9">
    <source>
        <dbReference type="RefSeq" id="XP_031548869.1"/>
    </source>
</evidence>
<dbReference type="Gene3D" id="3.30.200.20">
    <property type="entry name" value="Phosphorylase Kinase, domain 1"/>
    <property type="match status" value="1"/>
</dbReference>
<dbReference type="SMART" id="SM00248">
    <property type="entry name" value="ANK"/>
    <property type="match status" value="13"/>
</dbReference>
<dbReference type="InterPro" id="IPR000719">
    <property type="entry name" value="Prot_kinase_dom"/>
</dbReference>
<evidence type="ECO:0000256" key="5">
    <source>
        <dbReference type="PROSITE-ProRule" id="PRU00023"/>
    </source>
</evidence>
<feature type="repeat" description="ANK" evidence="5">
    <location>
        <begin position="42"/>
        <end position="76"/>
    </location>
</feature>
<feature type="domain" description="KEN" evidence="7">
    <location>
        <begin position="1158"/>
        <end position="1297"/>
    </location>
</feature>
<sequence length="1299" mass="145625">MDAVIPADAFERARTSIFYASSAEVVQSLVSAGASVNAIDNIGTTPLIYAIRNSITNVGGIRALIDAGADVNYSDNDKKTALFYAVDFDDVNMAALLINAGADVNRTDSEGQTPLFYALSRNMVILLVNNGAKVNETNNEGKTALHCAVINDKELQFSALVDVGAHVNAKDKEGKTALFYLRGTQTITRLLINAGADINMRDKKGYTALSYSVKEHRAAVVTDLIDAGADVTIADNEDKTALFYAVDNKDLVLKLVGNGKSQVNARDIYGRTPLFYAFTKSLEIARWLLAKGALLHITDNCHLSILSFYIHNHFCHLGRSSILKGTQLFIRHGILQEQVFQAVIDTLFCKVLSSLSASYSISEALQFAIENMDLNSKCTYNRHVIRQMLETVKKETNENKDLVKRWESLVPKILRFLKNLGANPNSVDSDGNTALHYATRLPYIGISQTTVMNICLLLKILGVSFNVKNHQNETPLLYCLSGDAYDIASPQQKLPAIQNVVRVCSFLLKNGARVEEISRAGESVFHLILKICHHGLTLFHVEFEKSIPKETEKVLELIVQAKLCNDGFTVNRRNTNLISPLHLWASLKYNALAVDPIGANASTSKDESFENYLQRIFQLLLKCNAKLNDRNIDDETPLHLCRSWTAAKLLLDAGANPNDLDSLRRTPLLVAARNLKFLRTPDRLYPDVLLEPKAFWNLVLEKGLDPWAVDKNGESVMSVLVKSEAFALAEALLDVACETNFIQSPSIAVSLLNAVCKDESPRALWKSILVEKILKSSKSYLLGKETQDTPLHLCCRNIVREPGNLLGRTSAHWTIAKQLLSVGADCRIADTSGLSCLDIAKSCPELQDLLLKPVEVIQLLIPWMSVSTTYQLQLAKVARRQECEQVGQFWYHRSHLASGSFGFVFAGINEKDGREVAIKRIEKLRLQRPEDQREISNLTALADCEQVVRYLSFYDDDHFSYVILELMEGNLEEYFDSCIFDLEKLIGLCLDVVKGLKYLHDNDVLHRDLKPSNILYKTHPKLCLKIADFGLSRRMDSTGSFSVYSTNVGTKCWIAPEVLKSSKDYSKPSDIFSCGLLLHYILTVKKHPFAAAAVEGSKPVSLLQTHETQSNVINNKMEGWDDSICPEARHLVKKMLDVDVIRRPTATDTSDHPLFWPKKKKIDLLSSVANQPEFECPRAKRPLPLTEIEADFDSIFSVIVVHPTWDDPAYLHMPVIYAEMMKKRKTPYDTSSVIGLVRFMRNAISHVSEDKRPTPIRKQLLEDFVFLEYFPNLAIEVFEAVTKHKWDQTREEIKYAMNK</sequence>
<dbReference type="RefSeq" id="XP_031548869.1">
    <property type="nucleotide sequence ID" value="XM_031693009.1"/>
</dbReference>
<dbReference type="InterPro" id="IPR010513">
    <property type="entry name" value="KEN_dom"/>
</dbReference>
<feature type="domain" description="Protein kinase" evidence="6">
    <location>
        <begin position="890"/>
        <end position="1155"/>
    </location>
</feature>
<dbReference type="Pfam" id="PF00069">
    <property type="entry name" value="Pkinase"/>
    <property type="match status" value="1"/>
</dbReference>
<evidence type="ECO:0000256" key="1">
    <source>
        <dbReference type="ARBA" id="ARBA00022737"/>
    </source>
</evidence>
<dbReference type="InterPro" id="IPR002110">
    <property type="entry name" value="Ankyrin_rpt"/>
</dbReference>
<evidence type="ECO:0000259" key="6">
    <source>
        <dbReference type="PROSITE" id="PS50011"/>
    </source>
</evidence>
<dbReference type="OrthoDB" id="5974189at2759"/>
<dbReference type="InterPro" id="IPR051165">
    <property type="entry name" value="Multifunctional_ANK_Repeat"/>
</dbReference>
<keyword evidence="1" id="KW-0677">Repeat</keyword>
<dbReference type="SUPFAM" id="SSF48403">
    <property type="entry name" value="Ankyrin repeat"/>
    <property type="match status" value="2"/>
</dbReference>
<feature type="repeat" description="ANK" evidence="5">
    <location>
        <begin position="204"/>
        <end position="236"/>
    </location>
</feature>
<dbReference type="PROSITE" id="PS50297">
    <property type="entry name" value="ANK_REP_REGION"/>
    <property type="match status" value="4"/>
</dbReference>
<keyword evidence="2" id="KW-0547">Nucleotide-binding</keyword>
<dbReference type="KEGG" id="aten:116286486"/>
<name>A0A6P8GX84_ACTTE</name>
<accession>A0A6P8GX84</accession>
<evidence type="ECO:0000256" key="4">
    <source>
        <dbReference type="ARBA" id="ARBA00023043"/>
    </source>
</evidence>
<dbReference type="PANTHER" id="PTHR24123">
    <property type="entry name" value="ANKYRIN REPEAT-CONTAINING"/>
    <property type="match status" value="1"/>
</dbReference>
<dbReference type="Pfam" id="PF12796">
    <property type="entry name" value="Ank_2"/>
    <property type="match status" value="2"/>
</dbReference>
<dbReference type="PROSITE" id="PS51392">
    <property type="entry name" value="KEN"/>
    <property type="match status" value="1"/>
</dbReference>
<dbReference type="InterPro" id="IPR011009">
    <property type="entry name" value="Kinase-like_dom_sf"/>
</dbReference>
<dbReference type="Proteomes" id="UP000515163">
    <property type="component" value="Unplaced"/>
</dbReference>
<dbReference type="GO" id="GO:0004540">
    <property type="term" value="F:RNA nuclease activity"/>
    <property type="evidence" value="ECO:0007669"/>
    <property type="project" value="InterPro"/>
</dbReference>
<dbReference type="SMART" id="SM00220">
    <property type="entry name" value="S_TKc"/>
    <property type="match status" value="1"/>
</dbReference>
<protein>
    <submittedName>
        <fullName evidence="9">Uncharacterized protein LOC116286486</fullName>
    </submittedName>
</protein>
<evidence type="ECO:0000313" key="8">
    <source>
        <dbReference type="Proteomes" id="UP000515163"/>
    </source>
</evidence>
<dbReference type="FunCoup" id="A0A6P8GX84">
    <property type="interactions" value="467"/>
</dbReference>
<dbReference type="GO" id="GO:0006397">
    <property type="term" value="P:mRNA processing"/>
    <property type="evidence" value="ECO:0007669"/>
    <property type="project" value="InterPro"/>
</dbReference>